<reference evidence="1 2" key="1">
    <citation type="journal article" date="2019" name="Int. J. Syst. Evol. Microbiol.">
        <title>The Global Catalogue of Microorganisms (GCM) 10K type strain sequencing project: providing services to taxonomists for standard genome sequencing and annotation.</title>
        <authorList>
            <consortium name="The Broad Institute Genomics Platform"/>
            <consortium name="The Broad Institute Genome Sequencing Center for Infectious Disease"/>
            <person name="Wu L."/>
            <person name="Ma J."/>
        </authorList>
    </citation>
    <scope>NUCLEOTIDE SEQUENCE [LARGE SCALE GENOMIC DNA]</scope>
    <source>
        <strain evidence="1 2">DSM 29988</strain>
    </source>
</reference>
<accession>A0ABD5ZH32</accession>
<comment type="caution">
    <text evidence="1">The sequence shown here is derived from an EMBL/GenBank/DDBJ whole genome shotgun (WGS) entry which is preliminary data.</text>
</comment>
<protein>
    <submittedName>
        <fullName evidence="1">Halocarboxylic acid dehydrogenase DehI family protein</fullName>
    </submittedName>
</protein>
<dbReference type="EMBL" id="JBHTAA010000005">
    <property type="protein sequence ID" value="MFC7204500.1"/>
    <property type="molecule type" value="Genomic_DNA"/>
</dbReference>
<proteinExistence type="predicted"/>
<dbReference type="AlphaFoldDB" id="A0ABD5ZH32"/>
<dbReference type="InterPro" id="IPR019714">
    <property type="entry name" value="2-haloacid_dehalogenase_DehI"/>
</dbReference>
<organism evidence="1 2">
    <name type="scientific">Haloferax namakaokahaiae</name>
    <dbReference type="NCBI Taxonomy" id="1748331"/>
    <lineage>
        <taxon>Archaea</taxon>
        <taxon>Methanobacteriati</taxon>
        <taxon>Methanobacteriota</taxon>
        <taxon>Stenosarchaea group</taxon>
        <taxon>Halobacteria</taxon>
        <taxon>Halobacteriales</taxon>
        <taxon>Haloferacaceae</taxon>
        <taxon>Haloferax</taxon>
    </lineage>
</organism>
<sequence>MAFDTSKQVYESEATGWQRGLYDDLTTTFRAPVVNWFFRTLMANQPEFLRYAWGQLKPEFETRAFARYEVEYRDTVVSILEDHGIPTYNPASTKTAPAEFREARGQMVTLDTMMPRLSFTFELLDRALSDEPIGESPTDDWEATAPFPNLGREVGQPVTMIPFEDVPESLAETVDSIQAYHGFDSGLPTIYRSLAQWPSLLETMWDDLEPVLESEAFEAACDESWNLAAEHVSSLSYTPRLSPSDLGDIGLSIEDISDLQGLANQFRHGPVETVLPAVTLYAATLGATGPRRLG</sequence>
<evidence type="ECO:0000313" key="1">
    <source>
        <dbReference type="EMBL" id="MFC7204500.1"/>
    </source>
</evidence>
<keyword evidence="2" id="KW-1185">Reference proteome</keyword>
<dbReference type="Proteomes" id="UP001596481">
    <property type="component" value="Unassembled WGS sequence"/>
</dbReference>
<name>A0ABD5ZH32_9EURY</name>
<gene>
    <name evidence="1" type="ORF">ACFQJC_13315</name>
</gene>
<dbReference type="Pfam" id="PF10778">
    <property type="entry name" value="DehI"/>
    <property type="match status" value="1"/>
</dbReference>
<dbReference type="RefSeq" id="WP_390224253.1">
    <property type="nucleotide sequence ID" value="NZ_JBHTAA010000005.1"/>
</dbReference>
<evidence type="ECO:0000313" key="2">
    <source>
        <dbReference type="Proteomes" id="UP001596481"/>
    </source>
</evidence>